<dbReference type="EMBL" id="CAEZTC010000116">
    <property type="protein sequence ID" value="CAB4563013.1"/>
    <property type="molecule type" value="Genomic_DNA"/>
</dbReference>
<dbReference type="AlphaFoldDB" id="A0A6J6DLL7"/>
<name>A0A6J6DLL7_9ZZZZ</name>
<protein>
    <submittedName>
        <fullName evidence="1">Unannotated protein</fullName>
    </submittedName>
</protein>
<sequence>MNQSINCPTQTPARRTSGLTRLILLFSSAAKTERGIYSPAFTNAHNASMSVFLQLFPPPMSTPSPPSVNLGFLAMNTSNAVFVHTSDGMPQLWCRARTKVLRELAVTYRRLQVQQVCTKWASTISFVAKKMVSPVIMSIFKDTQRRESMHVHFLKVDSPKKISTVSDERSAAMAKDFPVIRILD</sequence>
<gene>
    <name evidence="1" type="ORF">UFOPK1572_00953</name>
</gene>
<accession>A0A6J6DLL7</accession>
<proteinExistence type="predicted"/>
<reference evidence="1" key="1">
    <citation type="submission" date="2020-05" db="EMBL/GenBank/DDBJ databases">
        <authorList>
            <person name="Chiriac C."/>
            <person name="Salcher M."/>
            <person name="Ghai R."/>
            <person name="Kavagutti S V."/>
        </authorList>
    </citation>
    <scope>NUCLEOTIDE SEQUENCE</scope>
</reference>
<evidence type="ECO:0000313" key="1">
    <source>
        <dbReference type="EMBL" id="CAB4563013.1"/>
    </source>
</evidence>
<organism evidence="1">
    <name type="scientific">freshwater metagenome</name>
    <dbReference type="NCBI Taxonomy" id="449393"/>
    <lineage>
        <taxon>unclassified sequences</taxon>
        <taxon>metagenomes</taxon>
        <taxon>ecological metagenomes</taxon>
    </lineage>
</organism>